<dbReference type="STRING" id="42514.ENSPNAP00000017649"/>
<keyword evidence="8" id="KW-1133">Transmembrane helix</keyword>
<organism evidence="10 11">
    <name type="scientific">Pygocentrus nattereri</name>
    <name type="common">Red-bellied piranha</name>
    <dbReference type="NCBI Taxonomy" id="42514"/>
    <lineage>
        <taxon>Eukaryota</taxon>
        <taxon>Metazoa</taxon>
        <taxon>Chordata</taxon>
        <taxon>Craniata</taxon>
        <taxon>Vertebrata</taxon>
        <taxon>Euteleostomi</taxon>
        <taxon>Actinopterygii</taxon>
        <taxon>Neopterygii</taxon>
        <taxon>Teleostei</taxon>
        <taxon>Ostariophysi</taxon>
        <taxon>Characiformes</taxon>
        <taxon>Characoidei</taxon>
        <taxon>Pygocentrus</taxon>
    </lineage>
</organism>
<name>A0A3B4D430_PYGNA</name>
<protein>
    <recommendedName>
        <fullName evidence="9">GDNF/GAS1 domain-containing protein</fullName>
    </recommendedName>
</protein>
<dbReference type="Ensembl" id="ENSPNAT00000038622.2">
    <property type="protein sequence ID" value="ENSPNAP00000017649.2"/>
    <property type="gene ID" value="ENSPNAG00000006247.2"/>
</dbReference>
<dbReference type="GO" id="GO:0038023">
    <property type="term" value="F:signaling receptor activity"/>
    <property type="evidence" value="ECO:0007669"/>
    <property type="project" value="InterPro"/>
</dbReference>
<dbReference type="GO" id="GO:0009897">
    <property type="term" value="C:external side of plasma membrane"/>
    <property type="evidence" value="ECO:0007669"/>
    <property type="project" value="TreeGrafter"/>
</dbReference>
<dbReference type="GO" id="GO:0007399">
    <property type="term" value="P:nervous system development"/>
    <property type="evidence" value="ECO:0007669"/>
    <property type="project" value="TreeGrafter"/>
</dbReference>
<evidence type="ECO:0000256" key="7">
    <source>
        <dbReference type="ARBA" id="ARBA00023180"/>
    </source>
</evidence>
<reference evidence="10" key="3">
    <citation type="submission" date="2025-09" db="UniProtKB">
        <authorList>
            <consortium name="Ensembl"/>
        </authorList>
    </citation>
    <scope>IDENTIFICATION</scope>
</reference>
<dbReference type="PANTHER" id="PTHR10269">
    <property type="entry name" value="GDNF RECEPTOR ALPHA"/>
    <property type="match status" value="1"/>
</dbReference>
<keyword evidence="11" id="KW-1185">Reference proteome</keyword>
<keyword evidence="8" id="KW-0812">Transmembrane</keyword>
<dbReference type="Pfam" id="PF02351">
    <property type="entry name" value="GDNF"/>
    <property type="match status" value="1"/>
</dbReference>
<dbReference type="SUPFAM" id="SSF110035">
    <property type="entry name" value="GDNF receptor-like"/>
    <property type="match status" value="1"/>
</dbReference>
<dbReference type="PANTHER" id="PTHR10269:SF1">
    <property type="entry name" value="GDNF FAMILY RECEPTOR ALPHA-LIKE"/>
    <property type="match status" value="1"/>
</dbReference>
<evidence type="ECO:0000256" key="1">
    <source>
        <dbReference type="ARBA" id="ARBA00004236"/>
    </source>
</evidence>
<proteinExistence type="inferred from homology"/>
<reference evidence="10 11" key="1">
    <citation type="submission" date="2020-10" db="EMBL/GenBank/DDBJ databases">
        <title>Pygocentrus nattereri (red-bellied piranha) genome, fPygNat1, primary haplotype.</title>
        <authorList>
            <person name="Myers G."/>
            <person name="Meyer A."/>
            <person name="Karagic N."/>
            <person name="Pippel M."/>
            <person name="Winkler S."/>
            <person name="Tracey A."/>
            <person name="Wood J."/>
            <person name="Formenti G."/>
            <person name="Howe K."/>
            <person name="Fedrigo O."/>
            <person name="Jarvis E.D."/>
        </authorList>
    </citation>
    <scope>NUCLEOTIDE SEQUENCE [LARGE SCALE GENOMIC DNA]</scope>
</reference>
<comment type="similarity">
    <text evidence="2">Belongs to the GDNFR family.</text>
</comment>
<keyword evidence="4" id="KW-0732">Signal</keyword>
<feature type="transmembrane region" description="Helical" evidence="8">
    <location>
        <begin position="178"/>
        <end position="199"/>
    </location>
</feature>
<evidence type="ECO:0000256" key="5">
    <source>
        <dbReference type="ARBA" id="ARBA00023136"/>
    </source>
</evidence>
<evidence type="ECO:0000256" key="4">
    <source>
        <dbReference type="ARBA" id="ARBA00022729"/>
    </source>
</evidence>
<dbReference type="GO" id="GO:0007169">
    <property type="term" value="P:cell surface receptor protein tyrosine kinase signaling pathway"/>
    <property type="evidence" value="ECO:0007669"/>
    <property type="project" value="UniProtKB-ARBA"/>
</dbReference>
<dbReference type="InterPro" id="IPR003438">
    <property type="entry name" value="GDNF_rcpt"/>
</dbReference>
<feature type="domain" description="GDNF/GAS1" evidence="9">
    <location>
        <begin position="50"/>
        <end position="146"/>
    </location>
</feature>
<sequence>MRRFFSDLPQTVAEMLVFCECEREDQDCQDVQKTLHSSSCPGGHTLLWNCLEMLDSCTGDKLCRQTFEGFLSNCFGPEDAPLSEYSIRDLIHLIDLDFFLSGDKECRMAFVATMGSILQSPCTCHGLHRDDLYRCNLLQQAIQNRSHFRLQETKRNVSSIQLQVNKSEQSRLWFNEQLWYFVTTVFVVVVVILTLVVVVSHKLGGTDSLSKQGRYSPPEDSTKSLVL</sequence>
<dbReference type="Proteomes" id="UP001501920">
    <property type="component" value="Chromosome 5"/>
</dbReference>
<dbReference type="GeneTree" id="ENSGT00730000111274"/>
<accession>A0A3B4D430</accession>
<dbReference type="AlphaFoldDB" id="A0A3B4D430"/>
<keyword evidence="7" id="KW-0325">Glycoprotein</keyword>
<keyword evidence="5 8" id="KW-0472">Membrane</keyword>
<evidence type="ECO:0000256" key="6">
    <source>
        <dbReference type="ARBA" id="ARBA00023170"/>
    </source>
</evidence>
<dbReference type="InterPro" id="IPR037193">
    <property type="entry name" value="GDNF_alpha"/>
</dbReference>
<evidence type="ECO:0000256" key="3">
    <source>
        <dbReference type="ARBA" id="ARBA00022475"/>
    </source>
</evidence>
<keyword evidence="6" id="KW-0675">Receptor</keyword>
<evidence type="ECO:0000313" key="11">
    <source>
        <dbReference type="Proteomes" id="UP001501920"/>
    </source>
</evidence>
<dbReference type="SMART" id="SM00907">
    <property type="entry name" value="GDNF"/>
    <property type="match status" value="1"/>
</dbReference>
<dbReference type="InterPro" id="IPR016017">
    <property type="entry name" value="GDNF/GAS1"/>
</dbReference>
<reference evidence="10" key="2">
    <citation type="submission" date="2025-08" db="UniProtKB">
        <authorList>
            <consortium name="Ensembl"/>
        </authorList>
    </citation>
    <scope>IDENTIFICATION</scope>
</reference>
<dbReference type="GO" id="GO:0043235">
    <property type="term" value="C:receptor complex"/>
    <property type="evidence" value="ECO:0007669"/>
    <property type="project" value="TreeGrafter"/>
</dbReference>
<evidence type="ECO:0000256" key="8">
    <source>
        <dbReference type="SAM" id="Phobius"/>
    </source>
</evidence>
<evidence type="ECO:0000259" key="9">
    <source>
        <dbReference type="SMART" id="SM00907"/>
    </source>
</evidence>
<evidence type="ECO:0000256" key="2">
    <source>
        <dbReference type="ARBA" id="ARBA00005961"/>
    </source>
</evidence>
<evidence type="ECO:0000313" key="10">
    <source>
        <dbReference type="Ensembl" id="ENSPNAP00000017649.2"/>
    </source>
</evidence>
<keyword evidence="3" id="KW-1003">Cell membrane</keyword>
<comment type="subcellular location">
    <subcellularLocation>
        <location evidence="1">Cell membrane</location>
    </subcellularLocation>
</comment>